<comment type="caution">
    <text evidence="3">The sequence shown here is derived from an EMBL/GenBank/DDBJ whole genome shotgun (WGS) entry which is preliminary data.</text>
</comment>
<gene>
    <name evidence="2" type="ORF">B4U79_00644</name>
    <name evidence="3" type="ORF">B4U79_06249</name>
</gene>
<sequence length="98" mass="11007">MNCVNSDPCESPPVITVKEPIGERDDISLYGTPKEEIGPGLGEVNPKSFMRNQIEALFQASDNKLAMKLFGSKKALMKERLRQKESGLWIIHPCSNFR</sequence>
<organism evidence="3 4">
    <name type="scientific">Dinothrombium tinctorium</name>
    <dbReference type="NCBI Taxonomy" id="1965070"/>
    <lineage>
        <taxon>Eukaryota</taxon>
        <taxon>Metazoa</taxon>
        <taxon>Ecdysozoa</taxon>
        <taxon>Arthropoda</taxon>
        <taxon>Chelicerata</taxon>
        <taxon>Arachnida</taxon>
        <taxon>Acari</taxon>
        <taxon>Acariformes</taxon>
        <taxon>Trombidiformes</taxon>
        <taxon>Prostigmata</taxon>
        <taxon>Anystina</taxon>
        <taxon>Parasitengona</taxon>
        <taxon>Trombidioidea</taxon>
        <taxon>Trombidiidae</taxon>
        <taxon>Dinothrombium</taxon>
    </lineage>
</organism>
<dbReference type="GO" id="GO:0098855">
    <property type="term" value="C:HCN channel complex"/>
    <property type="evidence" value="ECO:0007669"/>
    <property type="project" value="TreeGrafter"/>
</dbReference>
<reference evidence="3" key="2">
    <citation type="submission" date="2018-11" db="EMBL/GenBank/DDBJ databases">
        <title>Trombidioid mite genomics.</title>
        <authorList>
            <person name="Dong X."/>
        </authorList>
    </citation>
    <scope>NUCLEOTIDE SEQUENCE</scope>
    <source>
        <strain evidence="3">UoL-WK</strain>
    </source>
</reference>
<dbReference type="GO" id="GO:0003254">
    <property type="term" value="P:regulation of membrane depolarization"/>
    <property type="evidence" value="ECO:0007669"/>
    <property type="project" value="TreeGrafter"/>
</dbReference>
<evidence type="ECO:0000259" key="1">
    <source>
        <dbReference type="Pfam" id="PF08412"/>
    </source>
</evidence>
<dbReference type="GO" id="GO:0005249">
    <property type="term" value="F:voltage-gated potassium channel activity"/>
    <property type="evidence" value="ECO:0007669"/>
    <property type="project" value="TreeGrafter"/>
</dbReference>
<reference evidence="3 4" key="1">
    <citation type="journal article" date="2018" name="Gigascience">
        <title>Genomes of trombidid mites reveal novel predicted allergens and laterally-transferred genes associated with secondary metabolism.</title>
        <authorList>
            <person name="Dong X."/>
            <person name="Chaisiri K."/>
            <person name="Xia D."/>
            <person name="Armstrong S.D."/>
            <person name="Fang Y."/>
            <person name="Donnelly M.J."/>
            <person name="Kadowaki T."/>
            <person name="McGarry J.W."/>
            <person name="Darby A.C."/>
            <person name="Makepeace B.L."/>
        </authorList>
    </citation>
    <scope>NUCLEOTIDE SEQUENCE [LARGE SCALE GENOMIC DNA]</scope>
    <source>
        <strain evidence="3">UoL-WK</strain>
    </source>
</reference>
<dbReference type="EMBL" id="NCKU01007795">
    <property type="protein sequence ID" value="RWS02378.1"/>
    <property type="molecule type" value="Genomic_DNA"/>
</dbReference>
<dbReference type="PANTHER" id="PTHR45689:SF5">
    <property type="entry name" value="I[[H]] CHANNEL, ISOFORM E"/>
    <property type="match status" value="1"/>
</dbReference>
<evidence type="ECO:0000313" key="2">
    <source>
        <dbReference type="EMBL" id="RWS02378.1"/>
    </source>
</evidence>
<dbReference type="Pfam" id="PF08412">
    <property type="entry name" value="Ion_trans_N"/>
    <property type="match status" value="1"/>
</dbReference>
<dbReference type="STRING" id="1965070.A0A3S3P0R0"/>
<dbReference type="GO" id="GO:0035725">
    <property type="term" value="P:sodium ion transmembrane transport"/>
    <property type="evidence" value="ECO:0007669"/>
    <property type="project" value="TreeGrafter"/>
</dbReference>
<feature type="domain" description="Ion transport N-terminal" evidence="1">
    <location>
        <begin position="55"/>
        <end position="97"/>
    </location>
</feature>
<keyword evidence="4" id="KW-1185">Reference proteome</keyword>
<proteinExistence type="predicted"/>
<dbReference type="EMBL" id="NCKU01007617">
    <property type="protein sequence ID" value="RWS02512.1"/>
    <property type="molecule type" value="Genomic_DNA"/>
</dbReference>
<accession>A0A3S3P0R0</accession>
<dbReference type="OrthoDB" id="421226at2759"/>
<protein>
    <submittedName>
        <fullName evidence="3">Potassium/sodium hyperpolarization-activated cyclic nucleotide-gated channel 2-like protein</fullName>
    </submittedName>
</protein>
<dbReference type="Proteomes" id="UP000285301">
    <property type="component" value="Unassembled WGS sequence"/>
</dbReference>
<name>A0A3S3P0R0_9ACAR</name>
<evidence type="ECO:0000313" key="3">
    <source>
        <dbReference type="EMBL" id="RWS02512.1"/>
    </source>
</evidence>
<dbReference type="InterPro" id="IPR051413">
    <property type="entry name" value="K/Na_HCN_channel"/>
</dbReference>
<evidence type="ECO:0000313" key="4">
    <source>
        <dbReference type="Proteomes" id="UP000285301"/>
    </source>
</evidence>
<dbReference type="AlphaFoldDB" id="A0A3S3P0R0"/>
<dbReference type="InterPro" id="IPR013621">
    <property type="entry name" value="Ion_trans_N"/>
</dbReference>
<dbReference type="PANTHER" id="PTHR45689">
    <property type="entry name" value="I[[H]] CHANNEL, ISOFORM E"/>
    <property type="match status" value="1"/>
</dbReference>